<dbReference type="EMBL" id="WTYT01000004">
    <property type="protein sequence ID" value="MXO66244.1"/>
    <property type="molecule type" value="Genomic_DNA"/>
</dbReference>
<protein>
    <submittedName>
        <fullName evidence="1">Uncharacterized protein</fullName>
    </submittedName>
</protein>
<evidence type="ECO:0000313" key="2">
    <source>
        <dbReference type="Proteomes" id="UP000438476"/>
    </source>
</evidence>
<reference evidence="1 2" key="1">
    <citation type="submission" date="2019-12" db="EMBL/GenBank/DDBJ databases">
        <title>Genomic-based taxomic classification of the family Erythrobacteraceae.</title>
        <authorList>
            <person name="Xu L."/>
        </authorList>
    </citation>
    <scope>NUCLEOTIDE SEQUENCE [LARGE SCALE GENOMIC DNA]</scope>
    <source>
        <strain evidence="1 2">LMG 29518</strain>
    </source>
</reference>
<dbReference type="OrthoDB" id="7411230at2"/>
<name>A0A6I4T4R4_9SPHN</name>
<dbReference type="AlphaFoldDB" id="A0A6I4T4R4"/>
<comment type="caution">
    <text evidence="1">The sequence shown here is derived from an EMBL/GenBank/DDBJ whole genome shotgun (WGS) entry which is preliminary data.</text>
</comment>
<accession>A0A6I4T4R4</accession>
<evidence type="ECO:0000313" key="1">
    <source>
        <dbReference type="EMBL" id="MXO66244.1"/>
    </source>
</evidence>
<dbReference type="Proteomes" id="UP000438476">
    <property type="component" value="Unassembled WGS sequence"/>
</dbReference>
<proteinExistence type="predicted"/>
<organism evidence="1 2">
    <name type="scientific">Altericroceibacterium endophyticum</name>
    <dbReference type="NCBI Taxonomy" id="1808508"/>
    <lineage>
        <taxon>Bacteria</taxon>
        <taxon>Pseudomonadati</taxon>
        <taxon>Pseudomonadota</taxon>
        <taxon>Alphaproteobacteria</taxon>
        <taxon>Sphingomonadales</taxon>
        <taxon>Erythrobacteraceae</taxon>
        <taxon>Altericroceibacterium</taxon>
    </lineage>
</organism>
<gene>
    <name evidence="1" type="ORF">GRI91_10795</name>
</gene>
<sequence length="50" mass="5515">MAGAPMPEGRTVGEWMIFGDAQTGQLDKANERYKVAKGMVERCEARQGSR</sequence>
<keyword evidence="2" id="KW-1185">Reference proteome</keyword>
<dbReference type="RefSeq" id="WP_160736671.1">
    <property type="nucleotide sequence ID" value="NZ_WTYT01000004.1"/>
</dbReference>